<dbReference type="Pfam" id="PF16242">
    <property type="entry name" value="Pyrid_ox_like"/>
    <property type="match status" value="1"/>
</dbReference>
<keyword evidence="3" id="KW-1185">Reference proteome</keyword>
<gene>
    <name evidence="2" type="primary">ydaG</name>
    <name evidence="2" type="ORF">Pla175_34460</name>
</gene>
<organism evidence="2 3">
    <name type="scientific">Pirellulimonas nuda</name>
    <dbReference type="NCBI Taxonomy" id="2528009"/>
    <lineage>
        <taxon>Bacteria</taxon>
        <taxon>Pseudomonadati</taxon>
        <taxon>Planctomycetota</taxon>
        <taxon>Planctomycetia</taxon>
        <taxon>Pirellulales</taxon>
        <taxon>Lacipirellulaceae</taxon>
        <taxon>Pirellulimonas</taxon>
    </lineage>
</organism>
<dbReference type="Proteomes" id="UP000317429">
    <property type="component" value="Chromosome"/>
</dbReference>
<proteinExistence type="predicted"/>
<dbReference type="InterPro" id="IPR038725">
    <property type="entry name" value="YdaG_split_barrel_FMN-bd"/>
</dbReference>
<evidence type="ECO:0000313" key="2">
    <source>
        <dbReference type="EMBL" id="QDU90047.1"/>
    </source>
</evidence>
<dbReference type="OrthoDB" id="9795235at2"/>
<dbReference type="Gene3D" id="2.30.110.10">
    <property type="entry name" value="Electron Transport, Fmn-binding Protein, Chain A"/>
    <property type="match status" value="1"/>
</dbReference>
<dbReference type="SUPFAM" id="SSF50475">
    <property type="entry name" value="FMN-binding split barrel"/>
    <property type="match status" value="1"/>
</dbReference>
<dbReference type="InterPro" id="IPR052917">
    <property type="entry name" value="Stress-Dev_Protein"/>
</dbReference>
<dbReference type="AlphaFoldDB" id="A0A518DEZ2"/>
<dbReference type="PANTHER" id="PTHR34818">
    <property type="entry name" value="PROTEIN BLI-3"/>
    <property type="match status" value="1"/>
</dbReference>
<feature type="domain" description="General stress protein FMN-binding split barrel" evidence="1">
    <location>
        <begin position="11"/>
        <end position="165"/>
    </location>
</feature>
<dbReference type="PANTHER" id="PTHR34818:SF1">
    <property type="entry name" value="PROTEIN BLI-3"/>
    <property type="match status" value="1"/>
</dbReference>
<dbReference type="KEGG" id="pnd:Pla175_34460"/>
<evidence type="ECO:0000313" key="3">
    <source>
        <dbReference type="Proteomes" id="UP000317429"/>
    </source>
</evidence>
<name>A0A518DEZ2_9BACT</name>
<protein>
    <submittedName>
        <fullName evidence="2">General stress protein 26</fullName>
    </submittedName>
</protein>
<sequence length="178" mass="19954">MSVSNTSAEKKIDEMYDLIGDIETALFTTRRTDAALVTRPMATQKRDAVADVWFVTNIETHKVDEIQHNSEVCLGYYDSGSKEWVSVSGTASICTDRMTIRKLHQSDWQVWFENEGGDRDGGPDDPRLALILVNAHTVTYMKAKHSRPVALFEIARGFATGHTPDLGRQEHLSEKELG</sequence>
<dbReference type="InterPro" id="IPR012349">
    <property type="entry name" value="Split_barrel_FMN-bd"/>
</dbReference>
<reference evidence="2 3" key="1">
    <citation type="submission" date="2019-02" db="EMBL/GenBank/DDBJ databases">
        <title>Deep-cultivation of Planctomycetes and their phenomic and genomic characterization uncovers novel biology.</title>
        <authorList>
            <person name="Wiegand S."/>
            <person name="Jogler M."/>
            <person name="Boedeker C."/>
            <person name="Pinto D."/>
            <person name="Vollmers J."/>
            <person name="Rivas-Marin E."/>
            <person name="Kohn T."/>
            <person name="Peeters S.H."/>
            <person name="Heuer A."/>
            <person name="Rast P."/>
            <person name="Oberbeckmann S."/>
            <person name="Bunk B."/>
            <person name="Jeske O."/>
            <person name="Meyerdierks A."/>
            <person name="Storesund J.E."/>
            <person name="Kallscheuer N."/>
            <person name="Luecker S."/>
            <person name="Lage O.M."/>
            <person name="Pohl T."/>
            <person name="Merkel B.J."/>
            <person name="Hornburger P."/>
            <person name="Mueller R.-W."/>
            <person name="Bruemmer F."/>
            <person name="Labrenz M."/>
            <person name="Spormann A.M."/>
            <person name="Op den Camp H."/>
            <person name="Overmann J."/>
            <person name="Amann R."/>
            <person name="Jetten M.S.M."/>
            <person name="Mascher T."/>
            <person name="Medema M.H."/>
            <person name="Devos D.P."/>
            <person name="Kaster A.-K."/>
            <person name="Ovreas L."/>
            <person name="Rohde M."/>
            <person name="Galperin M.Y."/>
            <person name="Jogler C."/>
        </authorList>
    </citation>
    <scope>NUCLEOTIDE SEQUENCE [LARGE SCALE GENOMIC DNA]</scope>
    <source>
        <strain evidence="2 3">Pla175</strain>
    </source>
</reference>
<dbReference type="RefSeq" id="WP_145287768.1">
    <property type="nucleotide sequence ID" value="NZ_CP036291.1"/>
</dbReference>
<dbReference type="EMBL" id="CP036291">
    <property type="protein sequence ID" value="QDU90047.1"/>
    <property type="molecule type" value="Genomic_DNA"/>
</dbReference>
<accession>A0A518DEZ2</accession>
<evidence type="ECO:0000259" key="1">
    <source>
        <dbReference type="Pfam" id="PF16242"/>
    </source>
</evidence>